<keyword evidence="3" id="KW-1185">Reference proteome</keyword>
<protein>
    <submittedName>
        <fullName evidence="2">Uncharacterized protein</fullName>
    </submittedName>
</protein>
<dbReference type="AlphaFoldDB" id="A0A517NCV2"/>
<feature type="region of interest" description="Disordered" evidence="1">
    <location>
        <begin position="187"/>
        <end position="220"/>
    </location>
</feature>
<dbReference type="EMBL" id="CP036525">
    <property type="protein sequence ID" value="QDT04969.1"/>
    <property type="molecule type" value="Genomic_DNA"/>
</dbReference>
<name>A0A517NCV2_9BACT</name>
<evidence type="ECO:0000256" key="1">
    <source>
        <dbReference type="SAM" id="MobiDB-lite"/>
    </source>
</evidence>
<sequence length="284" mass="31728">MSAQHHPPRNRWRIEDLRLRRSPRKTALDPPNAKKSLRKMRRQFTNRKARLHMGCATLVHGIRCDVIEVSDHNQLPRLRNRCTVGGRSHGLCVDATPTSRSCDRVGIRRQSIIASPVRRPNGFDSIPGNVDRISLDRWFRATTERIRFRFTFAATATAFASGLDCAASTAGIRRLILAASAGLRPFGTRPLRSGQHHRLNRNYGDQTKVDSDSDSRDVDQRNLPMWIPRVGILTIAGICPKCSRGKRPVMRSLPCRSAQSVPAGRQPASGALSKSQPICGHPIR</sequence>
<feature type="region of interest" description="Disordered" evidence="1">
    <location>
        <begin position="257"/>
        <end position="284"/>
    </location>
</feature>
<dbReference type="KEGG" id="rlc:K227x_33670"/>
<accession>A0A517NCV2</accession>
<evidence type="ECO:0000313" key="2">
    <source>
        <dbReference type="EMBL" id="QDT04969.1"/>
    </source>
</evidence>
<reference evidence="2 3" key="1">
    <citation type="submission" date="2019-02" db="EMBL/GenBank/DDBJ databases">
        <title>Deep-cultivation of Planctomycetes and their phenomic and genomic characterization uncovers novel biology.</title>
        <authorList>
            <person name="Wiegand S."/>
            <person name="Jogler M."/>
            <person name="Boedeker C."/>
            <person name="Pinto D."/>
            <person name="Vollmers J."/>
            <person name="Rivas-Marin E."/>
            <person name="Kohn T."/>
            <person name="Peeters S.H."/>
            <person name="Heuer A."/>
            <person name="Rast P."/>
            <person name="Oberbeckmann S."/>
            <person name="Bunk B."/>
            <person name="Jeske O."/>
            <person name="Meyerdierks A."/>
            <person name="Storesund J.E."/>
            <person name="Kallscheuer N."/>
            <person name="Luecker S."/>
            <person name="Lage O.M."/>
            <person name="Pohl T."/>
            <person name="Merkel B.J."/>
            <person name="Hornburger P."/>
            <person name="Mueller R.-W."/>
            <person name="Bruemmer F."/>
            <person name="Labrenz M."/>
            <person name="Spormann A.M."/>
            <person name="Op den Camp H."/>
            <person name="Overmann J."/>
            <person name="Amann R."/>
            <person name="Jetten M.S.M."/>
            <person name="Mascher T."/>
            <person name="Medema M.H."/>
            <person name="Devos D.P."/>
            <person name="Kaster A.-K."/>
            <person name="Ovreas L."/>
            <person name="Rohde M."/>
            <person name="Galperin M.Y."/>
            <person name="Jogler C."/>
        </authorList>
    </citation>
    <scope>NUCLEOTIDE SEQUENCE [LARGE SCALE GENOMIC DNA]</scope>
    <source>
        <strain evidence="2 3">K22_7</strain>
    </source>
</reference>
<proteinExistence type="predicted"/>
<dbReference type="Proteomes" id="UP000318538">
    <property type="component" value="Chromosome"/>
</dbReference>
<feature type="compositionally biased region" description="Basic and acidic residues" evidence="1">
    <location>
        <begin position="207"/>
        <end position="220"/>
    </location>
</feature>
<evidence type="ECO:0000313" key="3">
    <source>
        <dbReference type="Proteomes" id="UP000318538"/>
    </source>
</evidence>
<organism evidence="2 3">
    <name type="scientific">Rubripirellula lacrimiformis</name>
    <dbReference type="NCBI Taxonomy" id="1930273"/>
    <lineage>
        <taxon>Bacteria</taxon>
        <taxon>Pseudomonadati</taxon>
        <taxon>Planctomycetota</taxon>
        <taxon>Planctomycetia</taxon>
        <taxon>Pirellulales</taxon>
        <taxon>Pirellulaceae</taxon>
        <taxon>Rubripirellula</taxon>
    </lineage>
</organism>
<gene>
    <name evidence="2" type="ORF">K227x_33670</name>
</gene>